<feature type="transmembrane region" description="Helical" evidence="6">
    <location>
        <begin position="43"/>
        <end position="64"/>
    </location>
</feature>
<proteinExistence type="predicted"/>
<evidence type="ECO:0000313" key="8">
    <source>
        <dbReference type="EMBL" id="GGL51660.1"/>
    </source>
</evidence>
<keyword evidence="4 6" id="KW-1133">Transmembrane helix</keyword>
<evidence type="ECO:0000256" key="4">
    <source>
        <dbReference type="ARBA" id="ARBA00022989"/>
    </source>
</evidence>
<evidence type="ECO:0000313" key="9">
    <source>
        <dbReference type="Proteomes" id="UP000607197"/>
    </source>
</evidence>
<organism evidence="8 9">
    <name type="scientific">Halocalculus aciditolerans</name>
    <dbReference type="NCBI Taxonomy" id="1383812"/>
    <lineage>
        <taxon>Archaea</taxon>
        <taxon>Methanobacteriati</taxon>
        <taxon>Methanobacteriota</taxon>
        <taxon>Stenosarchaea group</taxon>
        <taxon>Halobacteria</taxon>
        <taxon>Halobacteriales</taxon>
        <taxon>Halobacteriaceae</taxon>
        <taxon>Halocalculus</taxon>
    </lineage>
</organism>
<gene>
    <name evidence="8" type="ORF">GCM10009039_07460</name>
</gene>
<comment type="caution">
    <text evidence="8">The sequence shown here is derived from an EMBL/GenBank/DDBJ whole genome shotgun (WGS) entry which is preliminary data.</text>
</comment>
<dbReference type="PANTHER" id="PTHR12677">
    <property type="entry name" value="GOLGI APPARATUS MEMBRANE PROTEIN TVP38-RELATED"/>
    <property type="match status" value="1"/>
</dbReference>
<feature type="domain" description="VTT" evidence="7">
    <location>
        <begin position="62"/>
        <end position="175"/>
    </location>
</feature>
<dbReference type="Proteomes" id="UP000607197">
    <property type="component" value="Unassembled WGS sequence"/>
</dbReference>
<dbReference type="PROSITE" id="PS51318">
    <property type="entry name" value="TAT"/>
    <property type="match status" value="1"/>
</dbReference>
<reference evidence="8" key="2">
    <citation type="submission" date="2020-09" db="EMBL/GenBank/DDBJ databases">
        <authorList>
            <person name="Sun Q."/>
            <person name="Ohkuma M."/>
        </authorList>
    </citation>
    <scope>NUCLEOTIDE SEQUENCE</scope>
    <source>
        <strain evidence="8">JCM 19596</strain>
    </source>
</reference>
<dbReference type="EMBL" id="BMPG01000001">
    <property type="protein sequence ID" value="GGL51660.1"/>
    <property type="molecule type" value="Genomic_DNA"/>
</dbReference>
<keyword evidence="3 6" id="KW-0812">Transmembrane</keyword>
<dbReference type="PANTHER" id="PTHR12677:SF59">
    <property type="entry name" value="GOLGI APPARATUS MEMBRANE PROTEIN TVP38-RELATED"/>
    <property type="match status" value="1"/>
</dbReference>
<comment type="subcellular location">
    <subcellularLocation>
        <location evidence="1">Cell membrane</location>
        <topology evidence="1">Multi-pass membrane protein</topology>
    </subcellularLocation>
</comment>
<protein>
    <submittedName>
        <fullName evidence="8">TVP38/TMEM64 family protein</fullName>
    </submittedName>
</protein>
<dbReference type="AlphaFoldDB" id="A0A830FGX9"/>
<evidence type="ECO:0000256" key="6">
    <source>
        <dbReference type="SAM" id="Phobius"/>
    </source>
</evidence>
<keyword evidence="5 6" id="KW-0472">Membrane</keyword>
<dbReference type="RefSeq" id="WP_229773907.1">
    <property type="nucleotide sequence ID" value="NZ_BMPG01000001.1"/>
</dbReference>
<evidence type="ECO:0000256" key="5">
    <source>
        <dbReference type="ARBA" id="ARBA00023136"/>
    </source>
</evidence>
<sequence length="214" mass="21871">MRVPVPSRRRLLGLAALLAFVAVAAVASPARTFDAVRGVIDSPWFPVVLVGLYAVRPFLAWPVMLLSALVGYRYGLLLGVPVALVGAVATSLLPFYAGRYLSAESGLLGRATAGSAGYFEHTGDVRGVTAARLAPTPAEAVSTAAGAGGVTLPAFALGTLAGELPWTVVAVGIGASLDHFTISAVHADPLVVAALAAVGVATLLGPAYAWWRDR</sequence>
<dbReference type="InterPro" id="IPR006311">
    <property type="entry name" value="TAT_signal"/>
</dbReference>
<reference evidence="8" key="1">
    <citation type="journal article" date="2014" name="Int. J. Syst. Evol. Microbiol.">
        <title>Complete genome sequence of Corynebacterium casei LMG S-19264T (=DSM 44701T), isolated from a smear-ripened cheese.</title>
        <authorList>
            <consortium name="US DOE Joint Genome Institute (JGI-PGF)"/>
            <person name="Walter F."/>
            <person name="Albersmeier A."/>
            <person name="Kalinowski J."/>
            <person name="Ruckert C."/>
        </authorList>
    </citation>
    <scope>NUCLEOTIDE SEQUENCE</scope>
    <source>
        <strain evidence="8">JCM 19596</strain>
    </source>
</reference>
<keyword evidence="2" id="KW-1003">Cell membrane</keyword>
<dbReference type="Pfam" id="PF09335">
    <property type="entry name" value="VTT_dom"/>
    <property type="match status" value="1"/>
</dbReference>
<evidence type="ECO:0000256" key="1">
    <source>
        <dbReference type="ARBA" id="ARBA00004651"/>
    </source>
</evidence>
<dbReference type="GO" id="GO:0005886">
    <property type="term" value="C:plasma membrane"/>
    <property type="evidence" value="ECO:0007669"/>
    <property type="project" value="UniProtKB-SubCell"/>
</dbReference>
<dbReference type="InterPro" id="IPR032816">
    <property type="entry name" value="VTT_dom"/>
</dbReference>
<name>A0A830FGX9_9EURY</name>
<feature type="transmembrane region" description="Helical" evidence="6">
    <location>
        <begin position="76"/>
        <end position="97"/>
    </location>
</feature>
<evidence type="ECO:0000256" key="3">
    <source>
        <dbReference type="ARBA" id="ARBA00022692"/>
    </source>
</evidence>
<feature type="transmembrane region" description="Helical" evidence="6">
    <location>
        <begin position="190"/>
        <end position="211"/>
    </location>
</feature>
<accession>A0A830FGX9</accession>
<keyword evidence="9" id="KW-1185">Reference proteome</keyword>
<evidence type="ECO:0000256" key="2">
    <source>
        <dbReference type="ARBA" id="ARBA00022475"/>
    </source>
</evidence>
<dbReference type="InterPro" id="IPR015414">
    <property type="entry name" value="TMEM64"/>
</dbReference>
<evidence type="ECO:0000259" key="7">
    <source>
        <dbReference type="Pfam" id="PF09335"/>
    </source>
</evidence>